<name>A0A4P7XLU0_9ALTE</name>
<keyword evidence="1" id="KW-0056">Arginine metabolism</keyword>
<accession>A0A4P7XLU0</accession>
<dbReference type="OrthoDB" id="21121at2"/>
<sequence length="359" mass="39968">MSTIRPIRMSDLEDLYEMARSAGVGVTTLPADRELLRSRIERSVESFDRQIEPELASYLFALEETDAGRIVGVCGIDSRVGLDEVWYNYRLSNTVNSSRELGVHVQNPTLYLTNDMTNSSELCTLFLDEAWRGDGRGPLLSRSRFLFLADFAELFSEKIFAELRGVSDQEGRSPFWEALGRRFFNMDFYQADMLTGRGNKAFIAELMPKHPIYLALLGAEAQDVVGKVHENTRPALRMLEAEGFNFNGLLDIFDAGPVIEAFTHTIRAIRDSRERRVVLMSESGNEAAPPEHRVMVSNRRFEDFRVLAVAATRLTFDTLSLAAHEADALGVAPGDSVRLVGLKQATGPSDELSAGANHG</sequence>
<keyword evidence="2 5" id="KW-0808">Transferase</keyword>
<dbReference type="GO" id="GO:0008791">
    <property type="term" value="F:arginine N-succinyltransferase activity"/>
    <property type="evidence" value="ECO:0007669"/>
    <property type="project" value="UniProtKB-UniRule"/>
</dbReference>
<keyword evidence="6" id="KW-1185">Reference proteome</keyword>
<dbReference type="AlphaFoldDB" id="A0A4P7XLU0"/>
<dbReference type="SUPFAM" id="SSF55729">
    <property type="entry name" value="Acyl-CoA N-acyltransferases (Nat)"/>
    <property type="match status" value="1"/>
</dbReference>
<dbReference type="NCBIfam" id="TIGR03244">
    <property type="entry name" value="arg_catab_AstA"/>
    <property type="match status" value="1"/>
</dbReference>
<evidence type="ECO:0000256" key="2">
    <source>
        <dbReference type="ARBA" id="ARBA00022679"/>
    </source>
</evidence>
<reference evidence="5 6" key="1">
    <citation type="submission" date="2018-07" db="EMBL/GenBank/DDBJ databases">
        <title>Marsedoiliclastica nanhaica gen. nov. sp. nov., a novel marine hydrocarbonoclastic bacterium isolated from an in-situ enriched hydrocarbon-degrading consortium in deep-sea sediment.</title>
        <authorList>
            <person name="Dong C."/>
            <person name="Ma T."/>
            <person name="Liu R."/>
            <person name="Shao Z."/>
        </authorList>
    </citation>
    <scope>NUCLEOTIDE SEQUENCE [LARGE SCALE GENOMIC DNA]</scope>
    <source>
        <strain evidence="6">soil36-7</strain>
    </source>
</reference>
<dbReference type="InterPro" id="IPR017650">
    <property type="entry name" value="Arginine_N-succinylTrfase"/>
</dbReference>
<gene>
    <name evidence="5" type="primary">astA</name>
    <name evidence="5" type="ORF">soil367_13515</name>
</gene>
<dbReference type="Gene3D" id="2.40.40.20">
    <property type="match status" value="1"/>
</dbReference>
<keyword evidence="3 5" id="KW-0012">Acyltransferase</keyword>
<dbReference type="PANTHER" id="PTHR30420">
    <property type="entry name" value="N-SUCCINYLARGININE DIHYDROLASE"/>
    <property type="match status" value="1"/>
</dbReference>
<evidence type="ECO:0000313" key="6">
    <source>
        <dbReference type="Proteomes" id="UP000298049"/>
    </source>
</evidence>
<organism evidence="5 6">
    <name type="scientific">Hydrocarboniclastica marina</name>
    <dbReference type="NCBI Taxonomy" id="2259620"/>
    <lineage>
        <taxon>Bacteria</taxon>
        <taxon>Pseudomonadati</taxon>
        <taxon>Pseudomonadota</taxon>
        <taxon>Gammaproteobacteria</taxon>
        <taxon>Alteromonadales</taxon>
        <taxon>Alteromonadaceae</taxon>
        <taxon>Hydrocarboniclastica</taxon>
    </lineage>
</organism>
<dbReference type="GO" id="GO:0006527">
    <property type="term" value="P:L-arginine catabolic process"/>
    <property type="evidence" value="ECO:0007669"/>
    <property type="project" value="UniProtKB-UniRule"/>
</dbReference>
<dbReference type="Gene3D" id="3.40.630.30">
    <property type="match status" value="1"/>
</dbReference>
<proteinExistence type="predicted"/>
<dbReference type="InterPro" id="IPR016181">
    <property type="entry name" value="Acyl_CoA_acyltransferase"/>
</dbReference>
<dbReference type="Pfam" id="PF04958">
    <property type="entry name" value="AstA"/>
    <property type="match status" value="1"/>
</dbReference>
<dbReference type="EMBL" id="CP031093">
    <property type="protein sequence ID" value="QCF27945.1"/>
    <property type="molecule type" value="Genomic_DNA"/>
</dbReference>
<evidence type="ECO:0000256" key="4">
    <source>
        <dbReference type="NCBIfam" id="TIGR03244"/>
    </source>
</evidence>
<protein>
    <recommendedName>
        <fullName evidence="4">Arginine N-succinyltransferase</fullName>
        <ecNumber evidence="4">2.3.1.109</ecNumber>
    </recommendedName>
</protein>
<dbReference type="Proteomes" id="UP000298049">
    <property type="component" value="Chromosome"/>
</dbReference>
<dbReference type="PANTHER" id="PTHR30420:SF1">
    <property type="entry name" value="ARGININE N-SUCCINYLTRANSFERASE"/>
    <property type="match status" value="1"/>
</dbReference>
<dbReference type="KEGG" id="hmi:soil367_13515"/>
<evidence type="ECO:0000256" key="1">
    <source>
        <dbReference type="ARBA" id="ARBA00022503"/>
    </source>
</evidence>
<dbReference type="EC" id="2.3.1.109" evidence="4"/>
<evidence type="ECO:0000313" key="5">
    <source>
        <dbReference type="EMBL" id="QCF27945.1"/>
    </source>
</evidence>
<dbReference type="InterPro" id="IPR007041">
    <property type="entry name" value="Arg_succinylTrfase_AstA/AruG"/>
</dbReference>
<dbReference type="NCBIfam" id="TIGR03243">
    <property type="entry name" value="arg_catab_AOST"/>
    <property type="match status" value="1"/>
</dbReference>
<evidence type="ECO:0000256" key="3">
    <source>
        <dbReference type="ARBA" id="ARBA00023315"/>
    </source>
</evidence>